<proteinExistence type="predicted"/>
<keyword evidence="6" id="KW-1185">Reference proteome</keyword>
<dbReference type="Proteomes" id="UP000016935">
    <property type="component" value="Unassembled WGS sequence"/>
</dbReference>
<dbReference type="RefSeq" id="XP_008025942.1">
    <property type="nucleotide sequence ID" value="XM_008027751.1"/>
</dbReference>
<feature type="domain" description="DUF7707" evidence="4">
    <location>
        <begin position="29"/>
        <end position="135"/>
    </location>
</feature>
<dbReference type="OrthoDB" id="2439692at2759"/>
<feature type="compositionally biased region" description="Low complexity" evidence="1">
    <location>
        <begin position="170"/>
        <end position="183"/>
    </location>
</feature>
<evidence type="ECO:0000256" key="2">
    <source>
        <dbReference type="SAM" id="Phobius"/>
    </source>
</evidence>
<accession>R0IMR3</accession>
<feature type="chain" id="PRO_5004353163" description="DUF7707 domain-containing protein" evidence="3">
    <location>
        <begin position="20"/>
        <end position="213"/>
    </location>
</feature>
<dbReference type="HOGENOM" id="CLU_084512_0_0_1"/>
<sequence>MMRSFLTLSIATLAAFTAAQTTSQNSYPYTIDPNSVDQSTRDYWCSQNTAQCPLICLQQPGVTSMTTQENSCDSDNLTYQCVCDNGVSPNITQYSQTLPFFICQQWGNNCVNNCGNDPSCQSACSQDHPCGAQNPYRGNSSLSSTMASTPTPSGTAKNTIPVTGFGGSQPTGTSQSGNNNNNNKGAGSVFMPNAGLGLAAVFGSVFFGFAILL</sequence>
<evidence type="ECO:0000256" key="3">
    <source>
        <dbReference type="SAM" id="SignalP"/>
    </source>
</evidence>
<feature type="signal peptide" evidence="3">
    <location>
        <begin position="1"/>
        <end position="19"/>
    </location>
</feature>
<evidence type="ECO:0000256" key="1">
    <source>
        <dbReference type="SAM" id="MobiDB-lite"/>
    </source>
</evidence>
<dbReference type="eggNOG" id="ENOG502S9NN">
    <property type="taxonomic scope" value="Eukaryota"/>
</dbReference>
<dbReference type="GeneID" id="19400782"/>
<evidence type="ECO:0000313" key="5">
    <source>
        <dbReference type="EMBL" id="EOA86310.1"/>
    </source>
</evidence>
<feature type="compositionally biased region" description="Polar residues" evidence="1">
    <location>
        <begin position="141"/>
        <end position="161"/>
    </location>
</feature>
<dbReference type="InterPro" id="IPR056124">
    <property type="entry name" value="DUF7707"/>
</dbReference>
<keyword evidence="2" id="KW-1133">Transmembrane helix</keyword>
<gene>
    <name evidence="5" type="ORF">SETTUDRAFT_169087</name>
</gene>
<feature type="transmembrane region" description="Helical" evidence="2">
    <location>
        <begin position="190"/>
        <end position="212"/>
    </location>
</feature>
<dbReference type="AlphaFoldDB" id="R0IMR3"/>
<feature type="region of interest" description="Disordered" evidence="1">
    <location>
        <begin position="141"/>
        <end position="184"/>
    </location>
</feature>
<name>R0IMR3_EXST2</name>
<dbReference type="EMBL" id="KB908593">
    <property type="protein sequence ID" value="EOA86310.1"/>
    <property type="molecule type" value="Genomic_DNA"/>
</dbReference>
<keyword evidence="3" id="KW-0732">Signal</keyword>
<dbReference type="PANTHER" id="PTHR38118:SF2">
    <property type="entry name" value="CDP-ALCOHOL PHOSPHATIDYLTRANSFERASE PROTEIN"/>
    <property type="match status" value="1"/>
</dbReference>
<keyword evidence="2" id="KW-0472">Membrane</keyword>
<reference evidence="5 6" key="2">
    <citation type="journal article" date="2013" name="PLoS Genet.">
        <title>Comparative genome structure, secondary metabolite, and effector coding capacity across Cochliobolus pathogens.</title>
        <authorList>
            <person name="Condon B.J."/>
            <person name="Leng Y."/>
            <person name="Wu D."/>
            <person name="Bushley K.E."/>
            <person name="Ohm R.A."/>
            <person name="Otillar R."/>
            <person name="Martin J."/>
            <person name="Schackwitz W."/>
            <person name="Grimwood J."/>
            <person name="MohdZainudin N."/>
            <person name="Xue C."/>
            <person name="Wang R."/>
            <person name="Manning V.A."/>
            <person name="Dhillon B."/>
            <person name="Tu Z.J."/>
            <person name="Steffenson B.J."/>
            <person name="Salamov A."/>
            <person name="Sun H."/>
            <person name="Lowry S."/>
            <person name="LaButti K."/>
            <person name="Han J."/>
            <person name="Copeland A."/>
            <person name="Lindquist E."/>
            <person name="Barry K."/>
            <person name="Schmutz J."/>
            <person name="Baker S.E."/>
            <person name="Ciuffetti L.M."/>
            <person name="Grigoriev I.V."/>
            <person name="Zhong S."/>
            <person name="Turgeon B.G."/>
        </authorList>
    </citation>
    <scope>NUCLEOTIDE SEQUENCE [LARGE SCALE GENOMIC DNA]</scope>
    <source>
        <strain evidence="6">28A</strain>
    </source>
</reference>
<keyword evidence="2" id="KW-0812">Transmembrane</keyword>
<reference evidence="5 6" key="1">
    <citation type="journal article" date="2012" name="PLoS Pathog.">
        <title>Diverse lifestyles and strategies of plant pathogenesis encoded in the genomes of eighteen Dothideomycetes fungi.</title>
        <authorList>
            <person name="Ohm R.A."/>
            <person name="Feau N."/>
            <person name="Henrissat B."/>
            <person name="Schoch C.L."/>
            <person name="Horwitz B.A."/>
            <person name="Barry K.W."/>
            <person name="Condon B.J."/>
            <person name="Copeland A.C."/>
            <person name="Dhillon B."/>
            <person name="Glaser F."/>
            <person name="Hesse C.N."/>
            <person name="Kosti I."/>
            <person name="LaButti K."/>
            <person name="Lindquist E.A."/>
            <person name="Lucas S."/>
            <person name="Salamov A.A."/>
            <person name="Bradshaw R.E."/>
            <person name="Ciuffetti L."/>
            <person name="Hamelin R.C."/>
            <person name="Kema G.H.J."/>
            <person name="Lawrence C."/>
            <person name="Scott J.A."/>
            <person name="Spatafora J.W."/>
            <person name="Turgeon B.G."/>
            <person name="de Wit P.J.G.M."/>
            <person name="Zhong S."/>
            <person name="Goodwin S.B."/>
            <person name="Grigoriev I.V."/>
        </authorList>
    </citation>
    <scope>NUCLEOTIDE SEQUENCE [LARGE SCALE GENOMIC DNA]</scope>
    <source>
        <strain evidence="6">28A</strain>
    </source>
</reference>
<dbReference type="PANTHER" id="PTHR38118">
    <property type="entry name" value="ANCHORED CELL WALL PROTEIN 11-RELATED"/>
    <property type="match status" value="1"/>
</dbReference>
<protein>
    <recommendedName>
        <fullName evidence="4">DUF7707 domain-containing protein</fullName>
    </recommendedName>
</protein>
<organism evidence="5 6">
    <name type="scientific">Exserohilum turcicum (strain 28A)</name>
    <name type="common">Northern leaf blight fungus</name>
    <name type="synonym">Setosphaeria turcica</name>
    <dbReference type="NCBI Taxonomy" id="671987"/>
    <lineage>
        <taxon>Eukaryota</taxon>
        <taxon>Fungi</taxon>
        <taxon>Dikarya</taxon>
        <taxon>Ascomycota</taxon>
        <taxon>Pezizomycotina</taxon>
        <taxon>Dothideomycetes</taxon>
        <taxon>Pleosporomycetidae</taxon>
        <taxon>Pleosporales</taxon>
        <taxon>Pleosporineae</taxon>
        <taxon>Pleosporaceae</taxon>
        <taxon>Exserohilum</taxon>
    </lineage>
</organism>
<evidence type="ECO:0000259" key="4">
    <source>
        <dbReference type="Pfam" id="PF24808"/>
    </source>
</evidence>
<evidence type="ECO:0000313" key="6">
    <source>
        <dbReference type="Proteomes" id="UP000016935"/>
    </source>
</evidence>
<dbReference type="Pfam" id="PF24808">
    <property type="entry name" value="DUF7707"/>
    <property type="match status" value="1"/>
</dbReference>